<sequence>MSLPLTFATLWLFSAPLRAQAQEATEKITKEFTVQGDASRQVLAVYNLFGSVAVEGYAGNKVLLEVTKTVTAPDDTLLEAGKKEVQLAFVQRNDSIIAYTTGPHDSRPNQDLHNHRSRWDHDSPRYRYTINYTVKVPTQLNLHVSTVNGGQVTIADVAGTLHAHNVNGSVSIKNARSATDARTVNGNVEVTYARNPGGPCTYHTINGQIIATYPPDLGANVHFKSFHGEMYTDFPKTERLAPQVSQNKQTDGNGTKYKISKETAVRLGNGGPDLRFETLNGDVTIKQQSK</sequence>
<evidence type="ECO:0008006" key="4">
    <source>
        <dbReference type="Google" id="ProtNLM"/>
    </source>
</evidence>
<dbReference type="Proteomes" id="UP001501469">
    <property type="component" value="Unassembled WGS sequence"/>
</dbReference>
<feature type="signal peptide" evidence="1">
    <location>
        <begin position="1"/>
        <end position="21"/>
    </location>
</feature>
<organism evidence="2 3">
    <name type="scientific">Hymenobacter glaciei</name>
    <dbReference type="NCBI Taxonomy" id="877209"/>
    <lineage>
        <taxon>Bacteria</taxon>
        <taxon>Pseudomonadati</taxon>
        <taxon>Bacteroidota</taxon>
        <taxon>Cytophagia</taxon>
        <taxon>Cytophagales</taxon>
        <taxon>Hymenobacteraceae</taxon>
        <taxon>Hymenobacter</taxon>
    </lineage>
</organism>
<evidence type="ECO:0000313" key="3">
    <source>
        <dbReference type="Proteomes" id="UP001501469"/>
    </source>
</evidence>
<comment type="caution">
    <text evidence="2">The sequence shown here is derived from an EMBL/GenBank/DDBJ whole genome shotgun (WGS) entry which is preliminary data.</text>
</comment>
<evidence type="ECO:0000256" key="1">
    <source>
        <dbReference type="SAM" id="SignalP"/>
    </source>
</evidence>
<feature type="chain" id="PRO_5045313947" description="Adhesin domain-containing protein" evidence="1">
    <location>
        <begin position="22"/>
        <end position="290"/>
    </location>
</feature>
<gene>
    <name evidence="2" type="ORF">GCM10022409_16900</name>
</gene>
<reference evidence="3" key="1">
    <citation type="journal article" date="2019" name="Int. J. Syst. Evol. Microbiol.">
        <title>The Global Catalogue of Microorganisms (GCM) 10K type strain sequencing project: providing services to taxonomists for standard genome sequencing and annotation.</title>
        <authorList>
            <consortium name="The Broad Institute Genomics Platform"/>
            <consortium name="The Broad Institute Genome Sequencing Center for Infectious Disease"/>
            <person name="Wu L."/>
            <person name="Ma J."/>
        </authorList>
    </citation>
    <scope>NUCLEOTIDE SEQUENCE [LARGE SCALE GENOMIC DNA]</scope>
    <source>
        <strain evidence="3">JCM 17225</strain>
    </source>
</reference>
<dbReference type="EMBL" id="BAABDK010000013">
    <property type="protein sequence ID" value="GAA4033198.1"/>
    <property type="molecule type" value="Genomic_DNA"/>
</dbReference>
<proteinExistence type="predicted"/>
<accession>A0ABP7TYJ8</accession>
<protein>
    <recommendedName>
        <fullName evidence="4">Adhesin domain-containing protein</fullName>
    </recommendedName>
</protein>
<evidence type="ECO:0000313" key="2">
    <source>
        <dbReference type="EMBL" id="GAA4033198.1"/>
    </source>
</evidence>
<keyword evidence="3" id="KW-1185">Reference proteome</keyword>
<name>A0ABP7TYJ8_9BACT</name>
<keyword evidence="1" id="KW-0732">Signal</keyword>